<dbReference type="GeneID" id="18667227"/>
<gene>
    <name evidence="2" type="primary">ATP6</name>
</gene>
<keyword evidence="1" id="KW-0812">Transmembrane</keyword>
<sequence>MCLDVFSIFDIYEFNSMMNNKRMVIVLMVKLNLIVFYNLSALMSTIKFSFMNLIKSFISIMSDQCSRSTSFFFHTSQLFFKSPTLWTNLVSEVLLKKETEGSFTSSHDLFTFERWQSLWMKMMMSMLVNINSTLVYKCTTCADVLLFVAYGESIGSKWSIERPITLSFRLAAIIFFGHGVLCLMTSTLQTLCLVLSNVLKMWKPWQNCFLSYSQNPFDHIKSTFFACSFNYMSFLSH</sequence>
<dbReference type="RefSeq" id="YP_009019394.1">
    <property type="nucleotide sequence ID" value="NC_023776.1"/>
</dbReference>
<accession>X2C8P1</accession>
<feature type="transmembrane region" description="Helical" evidence="1">
    <location>
        <begin position="23"/>
        <end position="46"/>
    </location>
</feature>
<keyword evidence="1" id="KW-1133">Transmembrane helix</keyword>
<evidence type="ECO:0000313" key="2">
    <source>
        <dbReference type="EMBL" id="AGL10934.1"/>
    </source>
</evidence>
<geneLocation type="mitochondrion" evidence="2"/>
<feature type="transmembrane region" description="Helical" evidence="1">
    <location>
        <begin position="170"/>
        <end position="195"/>
    </location>
</feature>
<reference evidence="2" key="1">
    <citation type="journal article" date="2014" name="Mitochondrial DNA">
        <title>Complete mitochondrial genome of Phoxinus tumensis (Cypriniformes: Cyprinidae).</title>
        <authorList>
            <person name="Xu W."/>
            <person name="Chen A."/>
            <person name="Xia R."/>
            <person name="Fu C."/>
        </authorList>
    </citation>
    <scope>NUCLEOTIDE SEQUENCE</scope>
</reference>
<keyword evidence="1" id="KW-0472">Membrane</keyword>
<proteinExistence type="predicted"/>
<dbReference type="CTD" id="4508"/>
<dbReference type="EMBL" id="KC667144">
    <property type="protein sequence ID" value="AGL10934.1"/>
    <property type="molecule type" value="Genomic_DNA"/>
</dbReference>
<feature type="transmembrane region" description="Helical" evidence="1">
    <location>
        <begin position="126"/>
        <end position="150"/>
    </location>
</feature>
<name>X2C8P1_HIRNI</name>
<organism evidence="2">
    <name type="scientific">Hirudo nipponia</name>
    <name type="common">Korean blood-sucking leech</name>
    <dbReference type="NCBI Taxonomy" id="42736"/>
    <lineage>
        <taxon>Eukaryota</taxon>
        <taxon>Metazoa</taxon>
        <taxon>Spiralia</taxon>
        <taxon>Lophotrochozoa</taxon>
        <taxon>Annelida</taxon>
        <taxon>Clitellata</taxon>
        <taxon>Hirudinea</taxon>
        <taxon>Hirudinida</taxon>
        <taxon>Hirudiniformes</taxon>
        <taxon>Hirudinidae</taxon>
        <taxon>Hirudo</taxon>
    </lineage>
</organism>
<dbReference type="AlphaFoldDB" id="X2C8P1"/>
<protein>
    <submittedName>
        <fullName evidence="2">ATP synthase F0 subunit 6</fullName>
    </submittedName>
</protein>
<keyword evidence="2" id="KW-0496">Mitochondrion</keyword>
<evidence type="ECO:0000256" key="1">
    <source>
        <dbReference type="SAM" id="Phobius"/>
    </source>
</evidence>